<name>A0A445D4J2_ARAHY</name>
<proteinExistence type="predicted"/>
<sequence length="387" mass="43266">MTKPGSGATDKQHVEDFYNEYLNFTPFMRRNCGPAWLERLLFPNDTEESELATWSWANLQVVQVIPTRLSQHKKEKLKVTLYTPHVIARQLCFSQAILTPLPRNNKPFCHTTLTSQSELDFCLLKNQQQREHFNFLVYDCSSYITKSCFEWWIAYYSRKADPTASSRQPQRKSRRTPTRTSKRLQLQPSSESSDESGESIRYILTASSQLEDTANSDSVIQVAPLSEYQVASDFDSPSRVVETTSPDSDSASRVLETLSSPQRTSSPLQQAEFQTPPGQGSGSLGVSSKPTTATLANLVSILNQAIQEDEVPIPAPILSGPSFELNVDAQEQLRSLLKLLDRPLAAWINDAILNQLLSNLLNSAFEFSAPTPLLPYSTNSNKLPTTA</sequence>
<keyword evidence="3" id="KW-1185">Reference proteome</keyword>
<organism evidence="2 3">
    <name type="scientific">Arachis hypogaea</name>
    <name type="common">Peanut</name>
    <dbReference type="NCBI Taxonomy" id="3818"/>
    <lineage>
        <taxon>Eukaryota</taxon>
        <taxon>Viridiplantae</taxon>
        <taxon>Streptophyta</taxon>
        <taxon>Embryophyta</taxon>
        <taxon>Tracheophyta</taxon>
        <taxon>Spermatophyta</taxon>
        <taxon>Magnoliopsida</taxon>
        <taxon>eudicotyledons</taxon>
        <taxon>Gunneridae</taxon>
        <taxon>Pentapetalae</taxon>
        <taxon>rosids</taxon>
        <taxon>fabids</taxon>
        <taxon>Fabales</taxon>
        <taxon>Fabaceae</taxon>
        <taxon>Papilionoideae</taxon>
        <taxon>50 kb inversion clade</taxon>
        <taxon>dalbergioids sensu lato</taxon>
        <taxon>Dalbergieae</taxon>
        <taxon>Pterocarpus clade</taxon>
        <taxon>Arachis</taxon>
    </lineage>
</organism>
<feature type="compositionally biased region" description="Basic residues" evidence="1">
    <location>
        <begin position="169"/>
        <end position="182"/>
    </location>
</feature>
<gene>
    <name evidence="2" type="ORF">Ahy_A05g023705</name>
</gene>
<evidence type="ECO:0000256" key="1">
    <source>
        <dbReference type="SAM" id="MobiDB-lite"/>
    </source>
</evidence>
<evidence type="ECO:0000313" key="3">
    <source>
        <dbReference type="Proteomes" id="UP000289738"/>
    </source>
</evidence>
<dbReference type="AlphaFoldDB" id="A0A445D4J2"/>
<accession>A0A445D4J2</accession>
<reference evidence="2 3" key="1">
    <citation type="submission" date="2019-01" db="EMBL/GenBank/DDBJ databases">
        <title>Sequencing of cultivated peanut Arachis hypogaea provides insights into genome evolution and oil improvement.</title>
        <authorList>
            <person name="Chen X."/>
        </authorList>
    </citation>
    <scope>NUCLEOTIDE SEQUENCE [LARGE SCALE GENOMIC DNA]</scope>
    <source>
        <strain evidence="3">cv. Fuhuasheng</strain>
        <tissue evidence="2">Leaves</tissue>
    </source>
</reference>
<feature type="region of interest" description="Disordered" evidence="1">
    <location>
        <begin position="233"/>
        <end position="287"/>
    </location>
</feature>
<dbReference type="EMBL" id="SDMP01000005">
    <property type="protein sequence ID" value="RYR58041.1"/>
    <property type="molecule type" value="Genomic_DNA"/>
</dbReference>
<feature type="compositionally biased region" description="Polar residues" evidence="1">
    <location>
        <begin position="241"/>
        <end position="287"/>
    </location>
</feature>
<comment type="caution">
    <text evidence="2">The sequence shown here is derived from an EMBL/GenBank/DDBJ whole genome shotgun (WGS) entry which is preliminary data.</text>
</comment>
<feature type="region of interest" description="Disordered" evidence="1">
    <location>
        <begin position="163"/>
        <end position="198"/>
    </location>
</feature>
<dbReference type="Proteomes" id="UP000289738">
    <property type="component" value="Chromosome A05"/>
</dbReference>
<evidence type="ECO:0000313" key="2">
    <source>
        <dbReference type="EMBL" id="RYR58041.1"/>
    </source>
</evidence>
<protein>
    <submittedName>
        <fullName evidence="2">Uncharacterized protein</fullName>
    </submittedName>
</protein>